<evidence type="ECO:0000256" key="4">
    <source>
        <dbReference type="ARBA" id="ARBA00022806"/>
    </source>
</evidence>
<dbReference type="AlphaFoldDB" id="A0A180GVS0"/>
<accession>A0A180GVS0</accession>
<protein>
    <recommendedName>
        <fullName evidence="1">RNA helicase</fullName>
        <ecNumber evidence="1">3.6.4.13</ecNumber>
    </recommendedName>
</protein>
<dbReference type="GO" id="GO:0005524">
    <property type="term" value="F:ATP binding"/>
    <property type="evidence" value="ECO:0007669"/>
    <property type="project" value="UniProtKB-KW"/>
</dbReference>
<gene>
    <name evidence="10" type="ORF">PTTG_07499</name>
</gene>
<dbReference type="Pfam" id="PF04408">
    <property type="entry name" value="WHD_HA2"/>
    <property type="match status" value="1"/>
</dbReference>
<dbReference type="OrthoDB" id="10253254at2759"/>
<dbReference type="Gene3D" id="3.40.50.300">
    <property type="entry name" value="P-loop containing nucleotide triphosphate hydrolases"/>
    <property type="match status" value="2"/>
</dbReference>
<reference evidence="10" key="2">
    <citation type="submission" date="2016-05" db="EMBL/GenBank/DDBJ databases">
        <title>Comparative analysis highlights variable genome content of wheat rusts and divergence of the mating loci.</title>
        <authorList>
            <person name="Cuomo C.A."/>
            <person name="Bakkeren G."/>
            <person name="Szabo L."/>
            <person name="Khalil H."/>
            <person name="Joly D."/>
            <person name="Goldberg J."/>
            <person name="Young S."/>
            <person name="Zeng Q."/>
            <person name="Fellers J."/>
        </authorList>
    </citation>
    <scope>NUCLEOTIDE SEQUENCE [LARGE SCALE GENOMIC DNA]</scope>
    <source>
        <strain evidence="10">1-1 BBBD Race 1</strain>
    </source>
</reference>
<keyword evidence="5" id="KW-0067">ATP-binding</keyword>
<evidence type="ECO:0000313" key="10">
    <source>
        <dbReference type="EMBL" id="OAV96895.1"/>
    </source>
</evidence>
<evidence type="ECO:0000313" key="12">
    <source>
        <dbReference type="Proteomes" id="UP000005240"/>
    </source>
</evidence>
<dbReference type="GO" id="GO:0005730">
    <property type="term" value="C:nucleolus"/>
    <property type="evidence" value="ECO:0007669"/>
    <property type="project" value="TreeGrafter"/>
</dbReference>
<dbReference type="PANTHER" id="PTHR18934">
    <property type="entry name" value="ATP-DEPENDENT RNA HELICASE"/>
    <property type="match status" value="1"/>
</dbReference>
<evidence type="ECO:0000313" key="11">
    <source>
        <dbReference type="EnsemblFungi" id="PTTG_07499-t43_1-p1"/>
    </source>
</evidence>
<evidence type="ECO:0000256" key="1">
    <source>
        <dbReference type="ARBA" id="ARBA00012552"/>
    </source>
</evidence>
<dbReference type="Pfam" id="PF00271">
    <property type="entry name" value="Helicase_C"/>
    <property type="match status" value="1"/>
</dbReference>
<dbReference type="SMART" id="SM00847">
    <property type="entry name" value="HA2"/>
    <property type="match status" value="1"/>
</dbReference>
<keyword evidence="12" id="KW-1185">Reference proteome</keyword>
<keyword evidence="3" id="KW-0378">Hydrolase</keyword>
<dbReference type="GO" id="GO:0016787">
    <property type="term" value="F:hydrolase activity"/>
    <property type="evidence" value="ECO:0007669"/>
    <property type="project" value="UniProtKB-KW"/>
</dbReference>
<comment type="catalytic activity">
    <reaction evidence="6">
        <text>ATP + H2O = ADP + phosphate + H(+)</text>
        <dbReference type="Rhea" id="RHEA:13065"/>
        <dbReference type="ChEBI" id="CHEBI:15377"/>
        <dbReference type="ChEBI" id="CHEBI:15378"/>
        <dbReference type="ChEBI" id="CHEBI:30616"/>
        <dbReference type="ChEBI" id="CHEBI:43474"/>
        <dbReference type="ChEBI" id="CHEBI:456216"/>
        <dbReference type="EC" id="3.6.4.13"/>
    </reaction>
</comment>
<dbReference type="GO" id="GO:0003725">
    <property type="term" value="F:double-stranded RNA binding"/>
    <property type="evidence" value="ECO:0007669"/>
    <property type="project" value="TreeGrafter"/>
</dbReference>
<dbReference type="Proteomes" id="UP000005240">
    <property type="component" value="Unassembled WGS sequence"/>
</dbReference>
<dbReference type="FunFam" id="3.40.50.300:FF:000145">
    <property type="entry name" value="probable ATP-dependent RNA helicase DHX40"/>
    <property type="match status" value="1"/>
</dbReference>
<evidence type="ECO:0000256" key="5">
    <source>
        <dbReference type="ARBA" id="ARBA00022840"/>
    </source>
</evidence>
<dbReference type="GO" id="GO:0045943">
    <property type="term" value="P:positive regulation of transcription by RNA polymerase I"/>
    <property type="evidence" value="ECO:0007669"/>
    <property type="project" value="TreeGrafter"/>
</dbReference>
<dbReference type="VEuPathDB" id="FungiDB:PTTG_07499"/>
<dbReference type="InterPro" id="IPR014001">
    <property type="entry name" value="Helicase_ATP-bd"/>
</dbReference>
<organism evidence="10">
    <name type="scientific">Puccinia triticina (isolate 1-1 / race 1 (BBBD))</name>
    <name type="common">Brown leaf rust fungus</name>
    <dbReference type="NCBI Taxonomy" id="630390"/>
    <lineage>
        <taxon>Eukaryota</taxon>
        <taxon>Fungi</taxon>
        <taxon>Dikarya</taxon>
        <taxon>Basidiomycota</taxon>
        <taxon>Pucciniomycotina</taxon>
        <taxon>Pucciniomycetes</taxon>
        <taxon>Pucciniales</taxon>
        <taxon>Pucciniaceae</taxon>
        <taxon>Puccinia</taxon>
    </lineage>
</organism>
<dbReference type="EnsemblFungi" id="PTTG_07499-t43_1">
    <property type="protein sequence ID" value="PTTG_07499-t43_1-p1"/>
    <property type="gene ID" value="PTTG_07499"/>
</dbReference>
<evidence type="ECO:0000256" key="3">
    <source>
        <dbReference type="ARBA" id="ARBA00022801"/>
    </source>
</evidence>
<dbReference type="FunFam" id="3.40.50.300:FF:002215">
    <property type="entry name" value="Unplaced genomic scaffold supercont1.5, whole genome shotgun sequence"/>
    <property type="match status" value="1"/>
</dbReference>
<feature type="region of interest" description="Disordered" evidence="7">
    <location>
        <begin position="100"/>
        <end position="143"/>
    </location>
</feature>
<dbReference type="GO" id="GO:0003724">
    <property type="term" value="F:RNA helicase activity"/>
    <property type="evidence" value="ECO:0007669"/>
    <property type="project" value="UniProtKB-EC"/>
</dbReference>
<dbReference type="EC" id="3.6.4.13" evidence="1"/>
<name>A0A180GVS0_PUCT1</name>
<evidence type="ECO:0000256" key="6">
    <source>
        <dbReference type="ARBA" id="ARBA00047984"/>
    </source>
</evidence>
<dbReference type="Pfam" id="PF07717">
    <property type="entry name" value="OB_NTP_bind"/>
    <property type="match status" value="1"/>
</dbReference>
<feature type="domain" description="Helicase ATP-binding" evidence="8">
    <location>
        <begin position="161"/>
        <end position="355"/>
    </location>
</feature>
<dbReference type="PROSITE" id="PS51194">
    <property type="entry name" value="HELICASE_CTER"/>
    <property type="match status" value="1"/>
</dbReference>
<evidence type="ECO:0000256" key="7">
    <source>
        <dbReference type="SAM" id="MobiDB-lite"/>
    </source>
</evidence>
<reference evidence="11 12" key="3">
    <citation type="journal article" date="2017" name="G3 (Bethesda)">
        <title>Comparative analysis highlights variable genome content of wheat rusts and divergence of the mating loci.</title>
        <authorList>
            <person name="Cuomo C.A."/>
            <person name="Bakkeren G."/>
            <person name="Khalil H.B."/>
            <person name="Panwar V."/>
            <person name="Joly D."/>
            <person name="Linning R."/>
            <person name="Sakthikumar S."/>
            <person name="Song X."/>
            <person name="Adiconis X."/>
            <person name="Fan L."/>
            <person name="Goldberg J.M."/>
            <person name="Levin J.Z."/>
            <person name="Young S."/>
            <person name="Zeng Q."/>
            <person name="Anikster Y."/>
            <person name="Bruce M."/>
            <person name="Wang M."/>
            <person name="Yin C."/>
            <person name="McCallum B."/>
            <person name="Szabo L.J."/>
            <person name="Hulbert S."/>
            <person name="Chen X."/>
            <person name="Fellers J.P."/>
        </authorList>
    </citation>
    <scope>NUCLEOTIDE SEQUENCE</scope>
    <source>
        <strain evidence="11">isolate 1-1 / race 1 (BBBD)</strain>
        <strain evidence="12">Isolate 1-1 / race 1 (BBBD)</strain>
    </source>
</reference>
<sequence length="826" mass="93199">MSRSTGPGDTPVTRLDRIPAAAIAAAQLIKLEYSKWALFQQFGLPNPRAWTMLSPQRLSNAYIHIYIDVKRSLARGTRLLDLLNWSKEIIPMVKHIKFHQSDSESENEADSTSRLDSSHPSNSKAAKHQNGMSDKQRHDRSEALAQAQRQLPIYAGKEAIINETWNNDTIVVLGETGCGKTTQIPQYLIGPEYHKLANSTKPIKVVVTQPRRVAAMSLATRVSEEVGCRLGTTVGYTVRFDDCSEQKTRLKYVTDGTLLQEMLSDKLLSNYDIVIIDEAHERSLRTDMLLGFLKGIQRTRRTMVEESSNFPQRKSANHQATPTPARALKVIIMSATIDAERFSQFFDDAKILYVKGRQHPVTVFYAQEPQEDYVESALKTSLQIHTKYPLGDVLIFLTGQDEIENMQAQLQMYADDLTPTMPKMLICPLYAKLPPHQQQKVFQRTPPNFRKFILSTNVAETSITIPGVSYVIDTGFAKVKRFHSMAGVEELRAEPISQSSANQRTGRAGRECPGKCWRLYSQETYNLLAKITEPEIQRCSLSFAILHLLATGVEDIFSFEFMDKPKLDDLKFALVHLALLGALDSGSKINALGRQMATLPLDPPLARCLLASFDHRCASEMIDLIALLEHSDTLLVNTISTRELAQEARRKFIHRDGDHLLLLNILKAYQSTTENCHSQARMKIEQKNWCKENFINPKALSNVLESRKQLRDRCKRLGLDWSQSSRDPQESETIGARVVEEDSSPILCSLLAGLATQLAIRQPDQSYINPITKVHVKIHPSSSLYAKAVETFIYHELVHTSSTYARMCSVMKPIWIQDQTTLFNTA</sequence>
<dbReference type="InterPro" id="IPR007502">
    <property type="entry name" value="Helicase-assoc_dom"/>
</dbReference>
<evidence type="ECO:0000259" key="9">
    <source>
        <dbReference type="PROSITE" id="PS51194"/>
    </source>
</evidence>
<dbReference type="Pfam" id="PF00270">
    <property type="entry name" value="DEAD"/>
    <property type="match status" value="1"/>
</dbReference>
<dbReference type="Gene3D" id="1.20.120.1080">
    <property type="match status" value="1"/>
</dbReference>
<dbReference type="SUPFAM" id="SSF52540">
    <property type="entry name" value="P-loop containing nucleoside triphosphate hydrolases"/>
    <property type="match status" value="1"/>
</dbReference>
<dbReference type="STRING" id="630390.A0A180GVS0"/>
<dbReference type="Pfam" id="PF21010">
    <property type="entry name" value="HA2_C"/>
    <property type="match status" value="1"/>
</dbReference>
<reference evidence="11" key="4">
    <citation type="submission" date="2025-05" db="UniProtKB">
        <authorList>
            <consortium name="EnsemblFungi"/>
        </authorList>
    </citation>
    <scope>IDENTIFICATION</scope>
    <source>
        <strain evidence="11">isolate 1-1 / race 1 (BBBD)</strain>
    </source>
</reference>
<dbReference type="PROSITE" id="PS51192">
    <property type="entry name" value="HELICASE_ATP_BIND_1"/>
    <property type="match status" value="1"/>
</dbReference>
<dbReference type="SMART" id="SM00487">
    <property type="entry name" value="DEXDc"/>
    <property type="match status" value="1"/>
</dbReference>
<dbReference type="InterPro" id="IPR027417">
    <property type="entry name" value="P-loop_NTPase"/>
</dbReference>
<proteinExistence type="predicted"/>
<dbReference type="CDD" id="cd18791">
    <property type="entry name" value="SF2_C_RHA"/>
    <property type="match status" value="1"/>
</dbReference>
<dbReference type="SMART" id="SM00490">
    <property type="entry name" value="HELICc"/>
    <property type="match status" value="1"/>
</dbReference>
<keyword evidence="2" id="KW-0547">Nucleotide-binding</keyword>
<dbReference type="InterPro" id="IPR011545">
    <property type="entry name" value="DEAD/DEAH_box_helicase_dom"/>
</dbReference>
<dbReference type="InterPro" id="IPR001650">
    <property type="entry name" value="Helicase_C-like"/>
</dbReference>
<evidence type="ECO:0000256" key="2">
    <source>
        <dbReference type="ARBA" id="ARBA00022741"/>
    </source>
</evidence>
<dbReference type="EMBL" id="ADAS02000016">
    <property type="protein sequence ID" value="OAV96895.1"/>
    <property type="molecule type" value="Genomic_DNA"/>
</dbReference>
<feature type="domain" description="Helicase C-terminal" evidence="9">
    <location>
        <begin position="380"/>
        <end position="557"/>
    </location>
</feature>
<keyword evidence="4" id="KW-0347">Helicase</keyword>
<dbReference type="InterPro" id="IPR011709">
    <property type="entry name" value="DEAD-box_helicase_OB_fold"/>
</dbReference>
<dbReference type="InterPro" id="IPR048333">
    <property type="entry name" value="HA2_WH"/>
</dbReference>
<dbReference type="FunFam" id="1.20.120.1080:FF:000057">
    <property type="entry name" value="Uncharacterized protein"/>
    <property type="match status" value="1"/>
</dbReference>
<evidence type="ECO:0000259" key="8">
    <source>
        <dbReference type="PROSITE" id="PS51192"/>
    </source>
</evidence>
<reference evidence="10" key="1">
    <citation type="submission" date="2009-11" db="EMBL/GenBank/DDBJ databases">
        <authorList>
            <consortium name="The Broad Institute Genome Sequencing Platform"/>
            <person name="Ward D."/>
            <person name="Feldgarden M."/>
            <person name="Earl A."/>
            <person name="Young S.K."/>
            <person name="Zeng Q."/>
            <person name="Koehrsen M."/>
            <person name="Alvarado L."/>
            <person name="Berlin A."/>
            <person name="Bochicchio J."/>
            <person name="Borenstein D."/>
            <person name="Chapman S.B."/>
            <person name="Chen Z."/>
            <person name="Engels R."/>
            <person name="Freedman E."/>
            <person name="Gellesch M."/>
            <person name="Goldberg J."/>
            <person name="Griggs A."/>
            <person name="Gujja S."/>
            <person name="Heilman E."/>
            <person name="Heiman D."/>
            <person name="Hepburn T."/>
            <person name="Howarth C."/>
            <person name="Jen D."/>
            <person name="Larson L."/>
            <person name="Lewis B."/>
            <person name="Mehta T."/>
            <person name="Park D."/>
            <person name="Pearson M."/>
            <person name="Roberts A."/>
            <person name="Saif S."/>
            <person name="Shea T."/>
            <person name="Shenoy N."/>
            <person name="Sisk P."/>
            <person name="Stolte C."/>
            <person name="Sykes S."/>
            <person name="Thomson T."/>
            <person name="Walk T."/>
            <person name="White J."/>
            <person name="Yandava C."/>
            <person name="Izard J."/>
            <person name="Baranova O.V."/>
            <person name="Blanton J.M."/>
            <person name="Tanner A.C."/>
            <person name="Dewhirst F.E."/>
            <person name="Haas B."/>
            <person name="Nusbaum C."/>
            <person name="Birren B."/>
        </authorList>
    </citation>
    <scope>NUCLEOTIDE SEQUENCE [LARGE SCALE GENOMIC DNA]</scope>
    <source>
        <strain evidence="10">1-1 BBBD Race 1</strain>
    </source>
</reference>
<dbReference type="PANTHER" id="PTHR18934:SF118">
    <property type="entry name" value="ATP-DEPENDENT RNA HELICASE DHX33"/>
    <property type="match status" value="1"/>
</dbReference>